<dbReference type="PANTHER" id="PTHR13146:SF1">
    <property type="entry name" value="SUGAR PHOSPHATE TRANSPORTER DOMAIN-CONTAINING PROTEIN"/>
    <property type="match status" value="1"/>
</dbReference>
<evidence type="ECO:0000313" key="2">
    <source>
        <dbReference type="EMBL" id="KAF8821293.1"/>
    </source>
</evidence>
<evidence type="ECO:0000313" key="3">
    <source>
        <dbReference type="Proteomes" id="UP000823046"/>
    </source>
</evidence>
<dbReference type="Gene3D" id="1.10.3730.20">
    <property type="match status" value="1"/>
</dbReference>
<dbReference type="Proteomes" id="UP000823046">
    <property type="component" value="Unassembled WGS sequence"/>
</dbReference>
<dbReference type="SUPFAM" id="SSF103481">
    <property type="entry name" value="Multidrug resistance efflux transporter EmrE"/>
    <property type="match status" value="1"/>
</dbReference>
<dbReference type="EMBL" id="JADAQX010000198">
    <property type="protein sequence ID" value="KAF8821293.1"/>
    <property type="molecule type" value="Genomic_DNA"/>
</dbReference>
<organism evidence="2 3">
    <name type="scientific">Cardiosporidium cionae</name>
    <dbReference type="NCBI Taxonomy" id="476202"/>
    <lineage>
        <taxon>Eukaryota</taxon>
        <taxon>Sar</taxon>
        <taxon>Alveolata</taxon>
        <taxon>Apicomplexa</taxon>
        <taxon>Aconoidasida</taxon>
        <taxon>Nephromycida</taxon>
        <taxon>Cardiosporidium</taxon>
    </lineage>
</organism>
<feature type="transmembrane region" description="Helical" evidence="1">
    <location>
        <begin position="168"/>
        <end position="191"/>
    </location>
</feature>
<sequence length="278" mass="30726">MARRRKENWRRVGFLTFCDLAHQLIEKIGLIYAGSGVYTIAASSSTVWIAALSFMLLHRKISFYKWVGVLSICFGLSLKAFQFSISQGENEIVGALLTVFAAFLHGLSFVINEAFMTGDDPIAGPNLVLMTGMISSALLSIWTAVWTIPRWDTLFNKNIAAAGGSSTVAVTCFFLLLLCSYVRSTILWYLIKHMGAVSSSILKGIRNPAVFFLSHIFFCHLEKSQCLSVLKSVAAIVCASGVMIYSFSPISKEESIKQKAFDRNDDLLIENGMSKCKE</sequence>
<keyword evidence="1" id="KW-0812">Transmembrane</keyword>
<name>A0ABQ7JBB2_9APIC</name>
<keyword evidence="1" id="KW-1133">Transmembrane helix</keyword>
<accession>A0ABQ7JBB2</accession>
<proteinExistence type="predicted"/>
<gene>
    <name evidence="2" type="ORF">IE077_000313</name>
</gene>
<keyword evidence="3" id="KW-1185">Reference proteome</keyword>
<dbReference type="PANTHER" id="PTHR13146">
    <property type="match status" value="1"/>
</dbReference>
<protein>
    <submittedName>
        <fullName evidence="2">Transporter/permease protein</fullName>
    </submittedName>
</protein>
<reference evidence="2 3" key="1">
    <citation type="journal article" date="2020" name="bioRxiv">
        <title>Metabolic contributions of an alphaproteobacterial endosymbiont in the apicomplexan Cardiosporidium cionae.</title>
        <authorList>
            <person name="Hunter E.S."/>
            <person name="Paight C.J."/>
            <person name="Lane C.E."/>
        </authorList>
    </citation>
    <scope>NUCLEOTIDE SEQUENCE [LARGE SCALE GENOMIC DNA]</scope>
    <source>
        <strain evidence="2">ESH_2018</strain>
    </source>
</reference>
<feature type="transmembrane region" description="Helical" evidence="1">
    <location>
        <begin position="64"/>
        <end position="86"/>
    </location>
</feature>
<dbReference type="InterPro" id="IPR037185">
    <property type="entry name" value="EmrE-like"/>
</dbReference>
<feature type="transmembrane region" description="Helical" evidence="1">
    <location>
        <begin position="38"/>
        <end position="57"/>
    </location>
</feature>
<evidence type="ECO:0000256" key="1">
    <source>
        <dbReference type="SAM" id="Phobius"/>
    </source>
</evidence>
<feature type="transmembrane region" description="Helical" evidence="1">
    <location>
        <begin position="92"/>
        <end position="115"/>
    </location>
</feature>
<feature type="transmembrane region" description="Helical" evidence="1">
    <location>
        <begin position="127"/>
        <end position="148"/>
    </location>
</feature>
<keyword evidence="1" id="KW-0472">Membrane</keyword>
<comment type="caution">
    <text evidence="2">The sequence shown here is derived from an EMBL/GenBank/DDBJ whole genome shotgun (WGS) entry which is preliminary data.</text>
</comment>